<keyword evidence="2" id="KW-0732">Signal</keyword>
<dbReference type="PROSITE" id="PS51257">
    <property type="entry name" value="PROKAR_LIPOPROTEIN"/>
    <property type="match status" value="1"/>
</dbReference>
<dbReference type="Proteomes" id="UP001144256">
    <property type="component" value="Unassembled WGS sequence"/>
</dbReference>
<evidence type="ECO:0000313" key="3">
    <source>
        <dbReference type="EMBL" id="GKX32257.1"/>
    </source>
</evidence>
<dbReference type="PANTHER" id="PTHR43649">
    <property type="entry name" value="ARABINOSE-BINDING PROTEIN-RELATED"/>
    <property type="match status" value="1"/>
</dbReference>
<accession>A0A9W5YE32</accession>
<comment type="caution">
    <text evidence="3">The sequence shown here is derived from an EMBL/GenBank/DDBJ whole genome shotgun (WGS) entry which is preliminary data.</text>
</comment>
<keyword evidence="4" id="KW-1185">Reference proteome</keyword>
<evidence type="ECO:0000256" key="1">
    <source>
        <dbReference type="SAM" id="MobiDB-lite"/>
    </source>
</evidence>
<evidence type="ECO:0000256" key="2">
    <source>
        <dbReference type="SAM" id="SignalP"/>
    </source>
</evidence>
<feature type="region of interest" description="Disordered" evidence="1">
    <location>
        <begin position="27"/>
        <end position="48"/>
    </location>
</feature>
<dbReference type="InterPro" id="IPR050490">
    <property type="entry name" value="Bact_solute-bd_prot1"/>
</dbReference>
<dbReference type="SUPFAM" id="SSF53850">
    <property type="entry name" value="Periplasmic binding protein-like II"/>
    <property type="match status" value="1"/>
</dbReference>
<protein>
    <submittedName>
        <fullName evidence="3">ABC transporter extracellular-binding protein YurO</fullName>
    </submittedName>
</protein>
<dbReference type="EMBL" id="BRLB01000029">
    <property type="protein sequence ID" value="GKX32257.1"/>
    <property type="molecule type" value="Genomic_DNA"/>
</dbReference>
<organism evidence="3 4">
    <name type="scientific">Vallitalea longa</name>
    <dbReference type="NCBI Taxonomy" id="2936439"/>
    <lineage>
        <taxon>Bacteria</taxon>
        <taxon>Bacillati</taxon>
        <taxon>Bacillota</taxon>
        <taxon>Clostridia</taxon>
        <taxon>Lachnospirales</taxon>
        <taxon>Vallitaleaceae</taxon>
        <taxon>Vallitalea</taxon>
    </lineage>
</organism>
<sequence length="453" mass="49590">MKLKKFGSILIVMLMLATLMVGCGKKDEVDKPEDNTSKQDTDSSESKETVTLSFIHNLDPEVEAGGAAALRNAIEELKVSHPEIIIKEEVLSHDGYDKKIKALAAGNEMPDLFQVKGSMVDTFISNGIISDINADLDADPEWKDGFLTGSFAAFTRDSKIYAVPQSSKSTSVVFYNESIFNEVGIKEFPKTWDEFTSAIKALKDAGYTPISLGNKGKWVAESCILSTLGDRFTGVEWFESIKNHDGAKFTDPEFVSALTTFQELAKMGAFNTDMNSIDNMQQKTPYYNGKAAMFIEGAWAISSIETDAPEEIKNSTKLTILPTVNDGKGEAMAMSGGASWAFDLNANLTGAKREAAITVLKALSNETYGAILAENNSNPAVKAGPYDESKLTRLFKEYNALVDNCIYTPVYDAQLSTSVIEVMNSGIQELLIDMTTPEELAKKIQTEYEKESN</sequence>
<feature type="chain" id="PRO_5040816898" evidence="2">
    <location>
        <begin position="24"/>
        <end position="453"/>
    </location>
</feature>
<proteinExistence type="predicted"/>
<dbReference type="AlphaFoldDB" id="A0A9W5YE32"/>
<gene>
    <name evidence="3" type="primary">yurO_3</name>
    <name evidence="3" type="ORF">SH1V18_47370</name>
</gene>
<dbReference type="InterPro" id="IPR006059">
    <property type="entry name" value="SBP"/>
</dbReference>
<feature type="signal peptide" evidence="2">
    <location>
        <begin position="1"/>
        <end position="23"/>
    </location>
</feature>
<dbReference type="PANTHER" id="PTHR43649:SF12">
    <property type="entry name" value="DIACETYLCHITOBIOSE BINDING PROTEIN DASA"/>
    <property type="match status" value="1"/>
</dbReference>
<name>A0A9W5YE32_9FIRM</name>
<dbReference type="Pfam" id="PF01547">
    <property type="entry name" value="SBP_bac_1"/>
    <property type="match status" value="1"/>
</dbReference>
<dbReference type="Gene3D" id="3.40.190.10">
    <property type="entry name" value="Periplasmic binding protein-like II"/>
    <property type="match status" value="2"/>
</dbReference>
<dbReference type="RefSeq" id="WP_281819728.1">
    <property type="nucleotide sequence ID" value="NZ_BRLB01000029.1"/>
</dbReference>
<reference evidence="3" key="1">
    <citation type="submission" date="2022-06" db="EMBL/GenBank/DDBJ databases">
        <title>Vallitalea longa sp. nov., an anaerobic bacterium isolated from marine sediment.</title>
        <authorList>
            <person name="Hirano S."/>
            <person name="Terahara T."/>
            <person name="Mori K."/>
            <person name="Hamada M."/>
            <person name="Matsumoto R."/>
            <person name="Kobayashi T."/>
        </authorList>
    </citation>
    <scope>NUCLEOTIDE SEQUENCE</scope>
    <source>
        <strain evidence="3">SH18-1</strain>
    </source>
</reference>
<evidence type="ECO:0000313" key="4">
    <source>
        <dbReference type="Proteomes" id="UP001144256"/>
    </source>
</evidence>